<dbReference type="RefSeq" id="WP_164674185.1">
    <property type="nucleotide sequence ID" value="NZ_QCZD01000003.1"/>
</dbReference>
<dbReference type="AlphaFoldDB" id="A0A653P569"/>
<protein>
    <submittedName>
        <fullName evidence="2">Uncharacterized protein</fullName>
    </submittedName>
</protein>
<evidence type="ECO:0000313" key="3">
    <source>
        <dbReference type="Proteomes" id="UP000430202"/>
    </source>
</evidence>
<keyword evidence="3" id="KW-1185">Reference proteome</keyword>
<reference evidence="2 3" key="1">
    <citation type="submission" date="2019-10" db="EMBL/GenBank/DDBJ databases">
        <authorList>
            <person name="Karimi E."/>
        </authorList>
    </citation>
    <scope>NUCLEOTIDE SEQUENCE [LARGE SCALE GENOMIC DNA]</scope>
    <source>
        <strain evidence="2">Maribacter sp. 151</strain>
    </source>
</reference>
<sequence length="57" mass="6282">MQVPMNNFQYARVGNVRRKSSYDQTSNVKGSTPGSSDAFEAQEAALNNNLQNNISCK</sequence>
<proteinExistence type="predicted"/>
<evidence type="ECO:0000313" key="2">
    <source>
        <dbReference type="EMBL" id="VXB24493.1"/>
    </source>
</evidence>
<dbReference type="EMBL" id="CABWLR010000002">
    <property type="protein sequence ID" value="VXB24493.1"/>
    <property type="molecule type" value="Genomic_DNA"/>
</dbReference>
<organism evidence="2 3">
    <name type="scientific">Maribacter litoralis</name>
    <dbReference type="NCBI Taxonomy" id="2059726"/>
    <lineage>
        <taxon>Bacteria</taxon>
        <taxon>Pseudomonadati</taxon>
        <taxon>Bacteroidota</taxon>
        <taxon>Flavobacteriia</taxon>
        <taxon>Flavobacteriales</taxon>
        <taxon>Flavobacteriaceae</taxon>
        <taxon>Maribacter</taxon>
    </lineage>
</organism>
<dbReference type="Proteomes" id="UP000430202">
    <property type="component" value="Unassembled WGS sequence"/>
</dbReference>
<gene>
    <name evidence="2" type="ORF">MARI151_20112</name>
</gene>
<feature type="region of interest" description="Disordered" evidence="1">
    <location>
        <begin position="1"/>
        <end position="37"/>
    </location>
</feature>
<accession>A0A653P569</accession>
<name>A0A653P569_9FLAO</name>
<evidence type="ECO:0000256" key="1">
    <source>
        <dbReference type="SAM" id="MobiDB-lite"/>
    </source>
</evidence>
<feature type="compositionally biased region" description="Polar residues" evidence="1">
    <location>
        <begin position="22"/>
        <end position="35"/>
    </location>
</feature>